<proteinExistence type="predicted"/>
<keyword evidence="2" id="KW-1185">Reference proteome</keyword>
<accession>A0ABR2A9L4</accession>
<evidence type="ECO:0000313" key="2">
    <source>
        <dbReference type="Proteomes" id="UP001396334"/>
    </source>
</evidence>
<name>A0ABR2A9L4_9ROSI</name>
<comment type="caution">
    <text evidence="1">The sequence shown here is derived from an EMBL/GenBank/DDBJ whole genome shotgun (WGS) entry which is preliminary data.</text>
</comment>
<dbReference type="Proteomes" id="UP001396334">
    <property type="component" value="Unassembled WGS sequence"/>
</dbReference>
<dbReference type="EMBL" id="JBBPBN010000306">
    <property type="protein sequence ID" value="KAK8489676.1"/>
    <property type="molecule type" value="Genomic_DNA"/>
</dbReference>
<sequence length="89" mass="10510">MLRPTSVSQIRRHEAQRLPCPLSRIRLHQRHPQKPRKGHRAFMGFRYHPPLVRRTLTGISFNLTSSSSFSVEFHRKVHQLSATQNDRDE</sequence>
<protein>
    <submittedName>
        <fullName evidence="1">Uncharacterized protein</fullName>
    </submittedName>
</protein>
<evidence type="ECO:0000313" key="1">
    <source>
        <dbReference type="EMBL" id="KAK8489676.1"/>
    </source>
</evidence>
<reference evidence="1 2" key="1">
    <citation type="journal article" date="2024" name="G3 (Bethesda)">
        <title>Genome assembly of Hibiscus sabdariffa L. provides insights into metabolisms of medicinal natural products.</title>
        <authorList>
            <person name="Kim T."/>
        </authorList>
    </citation>
    <scope>NUCLEOTIDE SEQUENCE [LARGE SCALE GENOMIC DNA]</scope>
    <source>
        <strain evidence="1">TK-2024</strain>
        <tissue evidence="1">Old leaves</tissue>
    </source>
</reference>
<organism evidence="1 2">
    <name type="scientific">Hibiscus sabdariffa</name>
    <name type="common">roselle</name>
    <dbReference type="NCBI Taxonomy" id="183260"/>
    <lineage>
        <taxon>Eukaryota</taxon>
        <taxon>Viridiplantae</taxon>
        <taxon>Streptophyta</taxon>
        <taxon>Embryophyta</taxon>
        <taxon>Tracheophyta</taxon>
        <taxon>Spermatophyta</taxon>
        <taxon>Magnoliopsida</taxon>
        <taxon>eudicotyledons</taxon>
        <taxon>Gunneridae</taxon>
        <taxon>Pentapetalae</taxon>
        <taxon>rosids</taxon>
        <taxon>malvids</taxon>
        <taxon>Malvales</taxon>
        <taxon>Malvaceae</taxon>
        <taxon>Malvoideae</taxon>
        <taxon>Hibiscus</taxon>
    </lineage>
</organism>
<gene>
    <name evidence="1" type="ORF">V6N11_007385</name>
</gene>